<dbReference type="SUPFAM" id="SSF54506">
    <property type="entry name" value="Diaminopimelate epimerase-like"/>
    <property type="match status" value="2"/>
</dbReference>
<keyword evidence="11" id="KW-1185">Reference proteome</keyword>
<comment type="subunit">
    <text evidence="8">Homodimer.</text>
</comment>
<evidence type="ECO:0000256" key="4">
    <source>
        <dbReference type="ARBA" id="ARBA00022605"/>
    </source>
</evidence>
<dbReference type="GO" id="GO:0009089">
    <property type="term" value="P:lysine biosynthetic process via diaminopimelate"/>
    <property type="evidence" value="ECO:0007669"/>
    <property type="project" value="UniProtKB-UniRule"/>
</dbReference>
<dbReference type="InterPro" id="IPR018510">
    <property type="entry name" value="DAP_epimerase_AS"/>
</dbReference>
<accession>A0A1K2IVP2</accession>
<evidence type="ECO:0000256" key="5">
    <source>
        <dbReference type="ARBA" id="ARBA00023154"/>
    </source>
</evidence>
<proteinExistence type="inferred from homology"/>
<evidence type="ECO:0000256" key="9">
    <source>
        <dbReference type="PROSITE-ProRule" id="PRU10125"/>
    </source>
</evidence>
<dbReference type="GO" id="GO:0005829">
    <property type="term" value="C:cytosol"/>
    <property type="evidence" value="ECO:0007669"/>
    <property type="project" value="TreeGrafter"/>
</dbReference>
<feature type="binding site" evidence="8">
    <location>
        <begin position="206"/>
        <end position="207"/>
    </location>
    <ligand>
        <name>substrate</name>
    </ligand>
</feature>
<feature type="binding site" evidence="8">
    <location>
        <position position="72"/>
    </location>
    <ligand>
        <name>substrate</name>
    </ligand>
</feature>
<dbReference type="GO" id="GO:0008837">
    <property type="term" value="F:diaminopimelate epimerase activity"/>
    <property type="evidence" value="ECO:0007669"/>
    <property type="project" value="UniProtKB-UniRule"/>
</dbReference>
<dbReference type="Pfam" id="PF01678">
    <property type="entry name" value="DAP_epimerase"/>
    <property type="match status" value="2"/>
</dbReference>
<gene>
    <name evidence="8" type="primary">dapF</name>
    <name evidence="10" type="ORF">SAMN05216324_11864</name>
</gene>
<dbReference type="NCBIfam" id="TIGR00652">
    <property type="entry name" value="DapF"/>
    <property type="match status" value="1"/>
</dbReference>
<feature type="binding site" evidence="8">
    <location>
        <position position="177"/>
    </location>
    <ligand>
        <name>substrate</name>
    </ligand>
</feature>
<sequence length="265" mass="29947">MHVYILDKKSMEFYKYQGTGNDFVMIDNRDLQFPKEKNTIEKLCDRRFGIGADGLILLENEDGYDFKMVYYNSDGGESTMCGNGGRCLVAFAFFLDIFEDKCKFIAIDGDHEAEIHNGIIKLKMIDVETVSSDGEDAVMNTGSPHYVKYVEDLVNYNVFAQGNSIRNSENYKEKGINVNFVEKITDDEIFVRTYERGVEDETFSCGTGVTASALTFLQKHNLISVKVKTLGGNLKVYAEKNGDSFQNIWLEGPAKQVFRGKVDLI</sequence>
<keyword evidence="5 8" id="KW-0457">Lysine biosynthesis</keyword>
<dbReference type="UniPathway" id="UPA00034">
    <property type="reaction ID" value="UER00025"/>
</dbReference>
<dbReference type="HAMAP" id="MF_00197">
    <property type="entry name" value="DAP_epimerase"/>
    <property type="match status" value="1"/>
</dbReference>
<evidence type="ECO:0000313" key="10">
    <source>
        <dbReference type="EMBL" id="SFZ96338.1"/>
    </source>
</evidence>
<keyword evidence="6 8" id="KW-0413">Isomerase</keyword>
<dbReference type="PROSITE" id="PS01326">
    <property type="entry name" value="DAP_EPIMERASE"/>
    <property type="match status" value="1"/>
</dbReference>
<comment type="function">
    <text evidence="8">Catalyzes the stereoinversion of LL-2,6-diaminopimelate (L,L-DAP) to meso-diaminopimelate (meso-DAP), a precursor of L-lysine and an essential component of the bacterial peptidoglycan.</text>
</comment>
<feature type="active site" description="Proton acceptor" evidence="8">
    <location>
        <position position="205"/>
    </location>
</feature>
<comment type="similarity">
    <text evidence="2 8">Belongs to the diaminopimelate epimerase family.</text>
</comment>
<dbReference type="AlphaFoldDB" id="A0A1K2IVP2"/>
<dbReference type="Proteomes" id="UP000182034">
    <property type="component" value="Unassembled WGS sequence"/>
</dbReference>
<evidence type="ECO:0000313" key="11">
    <source>
        <dbReference type="Proteomes" id="UP000182034"/>
    </source>
</evidence>
<feature type="active site" description="Proton donor" evidence="8">
    <location>
        <position position="81"/>
    </location>
</feature>
<protein>
    <recommendedName>
        <fullName evidence="3 8">Diaminopimelate epimerase</fullName>
        <shortName evidence="8">DAP epimerase</shortName>
        <ecNumber evidence="3 8">5.1.1.7</ecNumber>
    </recommendedName>
    <alternativeName>
        <fullName evidence="8">PLP-independent amino acid racemase</fullName>
    </alternativeName>
</protein>
<dbReference type="PANTHER" id="PTHR31689:SF0">
    <property type="entry name" value="DIAMINOPIMELATE EPIMERASE"/>
    <property type="match status" value="1"/>
</dbReference>
<comment type="caution">
    <text evidence="8">Lacks conserved residue(s) required for the propagation of feature annotation.</text>
</comment>
<dbReference type="STRING" id="1612149.SAMN05216324_11864"/>
<feature type="site" description="Could be important to modulate the pK values of the two catalytic cysteine residues" evidence="8">
    <location>
        <position position="145"/>
    </location>
</feature>
<evidence type="ECO:0000256" key="3">
    <source>
        <dbReference type="ARBA" id="ARBA00013080"/>
    </source>
</evidence>
<dbReference type="EC" id="5.1.1.7" evidence="3 8"/>
<feature type="binding site" evidence="8">
    <location>
        <begin position="82"/>
        <end position="83"/>
    </location>
    <ligand>
        <name>substrate</name>
    </ligand>
</feature>
<feature type="binding site" evidence="8">
    <location>
        <begin position="195"/>
        <end position="196"/>
    </location>
    <ligand>
        <name>substrate</name>
    </ligand>
</feature>
<keyword evidence="4 8" id="KW-0028">Amino-acid biosynthesis</keyword>
<evidence type="ECO:0000256" key="1">
    <source>
        <dbReference type="ARBA" id="ARBA00005196"/>
    </source>
</evidence>
<keyword evidence="8" id="KW-0963">Cytoplasm</keyword>
<dbReference type="Gene3D" id="3.10.310.10">
    <property type="entry name" value="Diaminopimelate Epimerase, Chain A, domain 1"/>
    <property type="match status" value="2"/>
</dbReference>
<comment type="catalytic activity">
    <reaction evidence="7 8">
        <text>(2S,6S)-2,6-diaminopimelate = meso-2,6-diaminopimelate</text>
        <dbReference type="Rhea" id="RHEA:15393"/>
        <dbReference type="ChEBI" id="CHEBI:57609"/>
        <dbReference type="ChEBI" id="CHEBI:57791"/>
        <dbReference type="EC" id="5.1.1.7"/>
    </reaction>
</comment>
<reference evidence="11" key="1">
    <citation type="submission" date="2016-10" db="EMBL/GenBank/DDBJ databases">
        <authorList>
            <person name="Varghese N."/>
            <person name="Submissions S."/>
        </authorList>
    </citation>
    <scope>NUCLEOTIDE SEQUENCE [LARGE SCALE GENOMIC DNA]</scope>
    <source>
        <strain evidence="11">SUR2</strain>
    </source>
</reference>
<dbReference type="EMBL" id="FPKW01000018">
    <property type="protein sequence ID" value="SFZ96338.1"/>
    <property type="molecule type" value="Genomic_DNA"/>
</dbReference>
<evidence type="ECO:0000256" key="8">
    <source>
        <dbReference type="HAMAP-Rule" id="MF_00197"/>
    </source>
</evidence>
<feature type="active site" evidence="9">
    <location>
        <position position="81"/>
    </location>
</feature>
<comment type="subcellular location">
    <subcellularLocation>
        <location evidence="8">Cytoplasm</location>
    </subcellularLocation>
</comment>
<feature type="binding site" evidence="8">
    <location>
        <position position="21"/>
    </location>
    <ligand>
        <name>substrate</name>
    </ligand>
</feature>
<evidence type="ECO:0000256" key="6">
    <source>
        <dbReference type="ARBA" id="ARBA00023235"/>
    </source>
</evidence>
<evidence type="ECO:0000256" key="7">
    <source>
        <dbReference type="ARBA" id="ARBA00051712"/>
    </source>
</evidence>
<evidence type="ECO:0000256" key="2">
    <source>
        <dbReference type="ARBA" id="ARBA00010219"/>
    </source>
</evidence>
<comment type="pathway">
    <text evidence="1 8">Amino-acid biosynthesis; L-lysine biosynthesis via DAP pathway; DL-2,6-diaminopimelate from LL-2,6-diaminopimelate: step 1/1.</text>
</comment>
<name>A0A1K2IVP2_9FLAO</name>
<feature type="site" description="Could be important to modulate the pK values of the two catalytic cysteine residues" evidence="8">
    <location>
        <position position="195"/>
    </location>
</feature>
<dbReference type="InterPro" id="IPR001653">
    <property type="entry name" value="DAP_epimerase_DapF"/>
</dbReference>
<organism evidence="10 11">
    <name type="scientific">Chryseobacterium limigenitum</name>
    <dbReference type="NCBI Taxonomy" id="1612149"/>
    <lineage>
        <taxon>Bacteria</taxon>
        <taxon>Pseudomonadati</taxon>
        <taxon>Bacteroidota</taxon>
        <taxon>Flavobacteriia</taxon>
        <taxon>Flavobacteriales</taxon>
        <taxon>Weeksellaceae</taxon>
        <taxon>Chryseobacterium group</taxon>
        <taxon>Chryseobacterium</taxon>
    </lineage>
</organism>
<dbReference type="PANTHER" id="PTHR31689">
    <property type="entry name" value="DIAMINOPIMELATE EPIMERASE, CHLOROPLASTIC"/>
    <property type="match status" value="1"/>
</dbReference>